<reference evidence="2" key="1">
    <citation type="submission" date="2016-10" db="EMBL/GenBank/DDBJ databases">
        <authorList>
            <person name="Varghese N."/>
            <person name="Submissions S."/>
        </authorList>
    </citation>
    <scope>NUCLEOTIDE SEQUENCE [LARGE SCALE GENOMIC DNA]</scope>
    <source>
        <strain evidence="2">DSM 46838</strain>
    </source>
</reference>
<dbReference type="CDD" id="cd00090">
    <property type="entry name" value="HTH_ARSR"/>
    <property type="match status" value="1"/>
</dbReference>
<dbReference type="InterPro" id="IPR036390">
    <property type="entry name" value="WH_DNA-bd_sf"/>
</dbReference>
<name>A0A1I2CV84_9ACTN</name>
<dbReference type="STRING" id="1798228.SAMN05216574_105192"/>
<evidence type="ECO:0000313" key="2">
    <source>
        <dbReference type="Proteomes" id="UP000198589"/>
    </source>
</evidence>
<evidence type="ECO:0000313" key="1">
    <source>
        <dbReference type="EMBL" id="SFE72199.1"/>
    </source>
</evidence>
<dbReference type="InterPro" id="IPR036388">
    <property type="entry name" value="WH-like_DNA-bd_sf"/>
</dbReference>
<keyword evidence="2" id="KW-1185">Reference proteome</keyword>
<dbReference type="InterPro" id="IPR011991">
    <property type="entry name" value="ArsR-like_HTH"/>
</dbReference>
<protein>
    <submittedName>
        <fullName evidence="1">Helix-turn-helix domain-containing protein</fullName>
    </submittedName>
</protein>
<proteinExistence type="predicted"/>
<dbReference type="EMBL" id="FOND01000005">
    <property type="protein sequence ID" value="SFE72199.1"/>
    <property type="molecule type" value="Genomic_DNA"/>
</dbReference>
<organism evidence="1 2">
    <name type="scientific">Blastococcus tunisiensis</name>
    <dbReference type="NCBI Taxonomy" id="1798228"/>
    <lineage>
        <taxon>Bacteria</taxon>
        <taxon>Bacillati</taxon>
        <taxon>Actinomycetota</taxon>
        <taxon>Actinomycetes</taxon>
        <taxon>Geodermatophilales</taxon>
        <taxon>Geodermatophilaceae</taxon>
        <taxon>Blastococcus</taxon>
    </lineage>
</organism>
<dbReference type="Pfam" id="PF12840">
    <property type="entry name" value="HTH_20"/>
    <property type="match status" value="1"/>
</dbReference>
<dbReference type="AlphaFoldDB" id="A0A1I2CV84"/>
<dbReference type="Gene3D" id="1.10.10.10">
    <property type="entry name" value="Winged helix-like DNA-binding domain superfamily/Winged helix DNA-binding domain"/>
    <property type="match status" value="1"/>
</dbReference>
<dbReference type="SUPFAM" id="SSF46785">
    <property type="entry name" value="Winged helix' DNA-binding domain"/>
    <property type="match status" value="1"/>
</dbReference>
<dbReference type="RefSeq" id="WP_092196359.1">
    <property type="nucleotide sequence ID" value="NZ_FOND01000005.1"/>
</dbReference>
<dbReference type="OrthoDB" id="3730926at2"/>
<dbReference type="Proteomes" id="UP000198589">
    <property type="component" value="Unassembled WGS sequence"/>
</dbReference>
<gene>
    <name evidence="1" type="ORF">SAMN05216574_105192</name>
</gene>
<accession>A0A1I2CV84</accession>
<sequence>MDDARLRAIEERLAALERAAPHRAPADGPEGAGARFWVLDGLDADAGALPGGAVVYAGRVALPTGEEYAWQRTHAADQARGDDAADAATAPVLAALAHPVRLRLLREVLSGCTSTAALAALPGLGTSGQLHHHLRQLTAAGWLRTTARGAYAVPAERVVPLHVVLAAVTA</sequence>